<sequence length="200" mass="20993">MIASISGTVKQISLTSVVIEVGSMGGIGMLVHVPSSLAATLVLGKNAELATTLVVREDALTLYGFESSHARDFFELLQTVSGIGPKVAQSALSMMNEVELSTAIASGDNLALERIPGLGKKGVQRLILELKEKVGSTSHSHAPAAQLWRASITEALINLGYSQRESDKAIDVVASEFGAQVSAQPVAELLKLALQQLGRS</sequence>
<dbReference type="Pfam" id="PF07499">
    <property type="entry name" value="RuvA_C"/>
    <property type="match status" value="1"/>
</dbReference>
<dbReference type="AlphaFoldDB" id="A0A6J6G8M4"/>
<proteinExistence type="inferred from homology"/>
<evidence type="ECO:0000256" key="3">
    <source>
        <dbReference type="ARBA" id="ARBA00023125"/>
    </source>
</evidence>
<keyword evidence="2" id="KW-0227">DNA damage</keyword>
<dbReference type="GO" id="GO:0006281">
    <property type="term" value="P:DNA repair"/>
    <property type="evidence" value="ECO:0007669"/>
    <property type="project" value="UniProtKB-KW"/>
</dbReference>
<dbReference type="InterPro" id="IPR011114">
    <property type="entry name" value="RuvA_C"/>
</dbReference>
<dbReference type="Gene3D" id="1.10.150.20">
    <property type="entry name" value="5' to 3' exonuclease, C-terminal subdomain"/>
    <property type="match status" value="1"/>
</dbReference>
<dbReference type="GO" id="GO:0006310">
    <property type="term" value="P:DNA recombination"/>
    <property type="evidence" value="ECO:0007669"/>
    <property type="project" value="InterPro"/>
</dbReference>
<name>A0A6J6G8M4_9ZZZZ</name>
<accession>A0A6J6G8M4</accession>
<gene>
    <name evidence="6" type="ORF">UFOPK1778_01065</name>
</gene>
<dbReference type="InterPro" id="IPR013849">
    <property type="entry name" value="DNA_helicase_Holl-junc_RuvA_I"/>
</dbReference>
<keyword evidence="3" id="KW-0238">DNA-binding</keyword>
<dbReference type="Gene3D" id="1.10.8.10">
    <property type="entry name" value="DNA helicase RuvA subunit, C-terminal domain"/>
    <property type="match status" value="1"/>
</dbReference>
<dbReference type="GO" id="GO:0009379">
    <property type="term" value="C:Holliday junction helicase complex"/>
    <property type="evidence" value="ECO:0007669"/>
    <property type="project" value="InterPro"/>
</dbReference>
<dbReference type="Pfam" id="PF14520">
    <property type="entry name" value="HHH_5"/>
    <property type="match status" value="1"/>
</dbReference>
<keyword evidence="1" id="KW-0963">Cytoplasm</keyword>
<evidence type="ECO:0000256" key="1">
    <source>
        <dbReference type="ARBA" id="ARBA00022490"/>
    </source>
</evidence>
<evidence type="ECO:0000256" key="2">
    <source>
        <dbReference type="ARBA" id="ARBA00022763"/>
    </source>
</evidence>
<dbReference type="SUPFAM" id="SSF46929">
    <property type="entry name" value="DNA helicase RuvA subunit, C-terminal domain"/>
    <property type="match status" value="1"/>
</dbReference>
<keyword evidence="4" id="KW-0234">DNA repair</keyword>
<reference evidence="6" key="1">
    <citation type="submission" date="2020-05" db="EMBL/GenBank/DDBJ databases">
        <authorList>
            <person name="Chiriac C."/>
            <person name="Salcher M."/>
            <person name="Ghai R."/>
            <person name="Kavagutti S V."/>
        </authorList>
    </citation>
    <scope>NUCLEOTIDE SEQUENCE</scope>
</reference>
<feature type="domain" description="Helix-hairpin-helix DNA-binding motif class 1" evidence="5">
    <location>
        <begin position="75"/>
        <end position="94"/>
    </location>
</feature>
<dbReference type="InterPro" id="IPR010994">
    <property type="entry name" value="RuvA_2-like"/>
</dbReference>
<dbReference type="CDD" id="cd14332">
    <property type="entry name" value="UBA_RuvA_C"/>
    <property type="match status" value="1"/>
</dbReference>
<dbReference type="SMART" id="SM00278">
    <property type="entry name" value="HhH1"/>
    <property type="match status" value="2"/>
</dbReference>
<dbReference type="InterPro" id="IPR036267">
    <property type="entry name" value="RuvA_C_sf"/>
</dbReference>
<dbReference type="GO" id="GO:0003677">
    <property type="term" value="F:DNA binding"/>
    <property type="evidence" value="ECO:0007669"/>
    <property type="project" value="UniProtKB-KW"/>
</dbReference>
<dbReference type="SUPFAM" id="SSF50249">
    <property type="entry name" value="Nucleic acid-binding proteins"/>
    <property type="match status" value="1"/>
</dbReference>
<organism evidence="6">
    <name type="scientific">freshwater metagenome</name>
    <dbReference type="NCBI Taxonomy" id="449393"/>
    <lineage>
        <taxon>unclassified sequences</taxon>
        <taxon>metagenomes</taxon>
        <taxon>ecological metagenomes</taxon>
    </lineage>
</organism>
<dbReference type="Gene3D" id="2.40.50.140">
    <property type="entry name" value="Nucleic acid-binding proteins"/>
    <property type="match status" value="1"/>
</dbReference>
<dbReference type="NCBIfam" id="TIGR00084">
    <property type="entry name" value="ruvA"/>
    <property type="match status" value="1"/>
</dbReference>
<dbReference type="EMBL" id="CAEZUD010000070">
    <property type="protein sequence ID" value="CAB4597692.1"/>
    <property type="molecule type" value="Genomic_DNA"/>
</dbReference>
<dbReference type="SUPFAM" id="SSF47781">
    <property type="entry name" value="RuvA domain 2-like"/>
    <property type="match status" value="1"/>
</dbReference>
<dbReference type="GO" id="GO:0009378">
    <property type="term" value="F:four-way junction helicase activity"/>
    <property type="evidence" value="ECO:0007669"/>
    <property type="project" value="InterPro"/>
</dbReference>
<evidence type="ECO:0000256" key="4">
    <source>
        <dbReference type="ARBA" id="ARBA00023204"/>
    </source>
</evidence>
<dbReference type="Pfam" id="PF01330">
    <property type="entry name" value="RuvA_N"/>
    <property type="match status" value="1"/>
</dbReference>
<feature type="domain" description="Helix-hairpin-helix DNA-binding motif class 1" evidence="5">
    <location>
        <begin position="110"/>
        <end position="129"/>
    </location>
</feature>
<dbReference type="InterPro" id="IPR003583">
    <property type="entry name" value="Hlx-hairpin-Hlx_DNA-bd_motif"/>
</dbReference>
<dbReference type="InterPro" id="IPR012340">
    <property type="entry name" value="NA-bd_OB-fold"/>
</dbReference>
<protein>
    <submittedName>
        <fullName evidence="6">Unannotated protein</fullName>
    </submittedName>
</protein>
<dbReference type="GO" id="GO:0005524">
    <property type="term" value="F:ATP binding"/>
    <property type="evidence" value="ECO:0007669"/>
    <property type="project" value="InterPro"/>
</dbReference>
<dbReference type="HAMAP" id="MF_00031">
    <property type="entry name" value="DNA_HJ_migration_RuvA"/>
    <property type="match status" value="1"/>
</dbReference>
<evidence type="ECO:0000313" key="6">
    <source>
        <dbReference type="EMBL" id="CAB4597692.1"/>
    </source>
</evidence>
<evidence type="ECO:0000259" key="5">
    <source>
        <dbReference type="SMART" id="SM00278"/>
    </source>
</evidence>
<dbReference type="InterPro" id="IPR000085">
    <property type="entry name" value="RuvA"/>
</dbReference>